<proteinExistence type="predicted"/>
<dbReference type="EMBL" id="CP136891">
    <property type="protein sequence ID" value="WOK96351.1"/>
    <property type="molecule type" value="Genomic_DNA"/>
</dbReference>
<reference evidence="4 5" key="1">
    <citation type="submission" date="2023-10" db="EMBL/GenBank/DDBJ databases">
        <title>Chromosome-scale genome assembly provides insights into flower coloration mechanisms of Canna indica.</title>
        <authorList>
            <person name="Li C."/>
        </authorList>
    </citation>
    <scope>NUCLEOTIDE SEQUENCE [LARGE SCALE GENOMIC DNA]</scope>
    <source>
        <tissue evidence="4">Flower</tissue>
    </source>
</reference>
<dbReference type="PANTHER" id="PTHR19308">
    <property type="entry name" value="PHOSPHATIDYLCHOLINE TRANSFER PROTEIN"/>
    <property type="match status" value="1"/>
</dbReference>
<feature type="compositionally biased region" description="Basic and acidic residues" evidence="1">
    <location>
        <begin position="388"/>
        <end position="397"/>
    </location>
</feature>
<keyword evidence="2" id="KW-1133">Transmembrane helix</keyword>
<feature type="domain" description="START" evidence="3">
    <location>
        <begin position="103"/>
        <end position="289"/>
    </location>
</feature>
<dbReference type="GO" id="GO:0005737">
    <property type="term" value="C:cytoplasm"/>
    <property type="evidence" value="ECO:0007669"/>
    <property type="project" value="UniProtKB-ARBA"/>
</dbReference>
<dbReference type="PROSITE" id="PS50848">
    <property type="entry name" value="START"/>
    <property type="match status" value="1"/>
</dbReference>
<evidence type="ECO:0000313" key="4">
    <source>
        <dbReference type="EMBL" id="WOK96351.1"/>
    </source>
</evidence>
<dbReference type="Gene3D" id="3.30.530.20">
    <property type="match status" value="1"/>
</dbReference>
<keyword evidence="2" id="KW-0812">Transmembrane</keyword>
<dbReference type="AlphaFoldDB" id="A0AAQ3JUI4"/>
<accession>A0AAQ3JUI4</accession>
<keyword evidence="5" id="KW-1185">Reference proteome</keyword>
<feature type="region of interest" description="Disordered" evidence="1">
    <location>
        <begin position="388"/>
        <end position="409"/>
    </location>
</feature>
<evidence type="ECO:0000313" key="5">
    <source>
        <dbReference type="Proteomes" id="UP001327560"/>
    </source>
</evidence>
<dbReference type="Proteomes" id="UP001327560">
    <property type="component" value="Chromosome 2"/>
</dbReference>
<evidence type="ECO:0000256" key="1">
    <source>
        <dbReference type="SAM" id="MobiDB-lite"/>
    </source>
</evidence>
<feature type="transmembrane region" description="Helical" evidence="2">
    <location>
        <begin position="28"/>
        <end position="49"/>
    </location>
</feature>
<dbReference type="FunFam" id="3.30.530.20:FF:000027">
    <property type="entry name" value="StAR-related lipid transfer protein 7, mitochondrial"/>
    <property type="match status" value="1"/>
</dbReference>
<protein>
    <submittedName>
        <fullName evidence="4">StAR-related lipid transfer protein 7, mitochondrial</fullName>
    </submittedName>
</protein>
<dbReference type="SUPFAM" id="SSF55961">
    <property type="entry name" value="Bet v1-like"/>
    <property type="match status" value="1"/>
</dbReference>
<dbReference type="InterPro" id="IPR002913">
    <property type="entry name" value="START_lipid-bd_dom"/>
</dbReference>
<sequence length="409" mass="46054">MAEPQILSPNLARAALESDGFWRERAGGGWATVVVVLFLLSWQLLRFFVSRRRVGSSEAADSSRALATTASSHGGSSSGVSDLISDADLRNLIISLEGKLQGDDRWEDVIDKSSDLVSYKAKCCRPKDEPLKYLSVTIFEECSTELLRDFYMDNEYRKRWDKILIQHEQLQVDENSGIEIGRSIKKFPLLTPREYVLAWRVWEGKDKTFYCLIKDCEHPLASRQKKYVRVGFFRSGWRIRQVPGRDACEITMVHQEDAGLNVEMAKLAFARGIWSYVSKMNIALREYSSHTGRATFAPSLLRLIKKVPPELEVNAETSMQEVSERSGSALSKHGIVDASQRKPLSPSTKWIANGLLLVGGIVCLSRGRTTIGTQLAVACILKKFMKHGAESSQEHAKPRPNRRKPRHVS</sequence>
<evidence type="ECO:0000256" key="2">
    <source>
        <dbReference type="SAM" id="Phobius"/>
    </source>
</evidence>
<dbReference type="CDD" id="cd08870">
    <property type="entry name" value="START_STARD2_7-like"/>
    <property type="match status" value="1"/>
</dbReference>
<dbReference type="InterPro" id="IPR023393">
    <property type="entry name" value="START-like_dom_sf"/>
</dbReference>
<name>A0AAQ3JUI4_9LILI</name>
<dbReference type="GO" id="GO:0008289">
    <property type="term" value="F:lipid binding"/>
    <property type="evidence" value="ECO:0007669"/>
    <property type="project" value="InterPro"/>
</dbReference>
<evidence type="ECO:0000259" key="3">
    <source>
        <dbReference type="PROSITE" id="PS50848"/>
    </source>
</evidence>
<gene>
    <name evidence="4" type="ORF">Cni_G05058</name>
</gene>
<organism evidence="4 5">
    <name type="scientific">Canna indica</name>
    <name type="common">Indian-shot</name>
    <dbReference type="NCBI Taxonomy" id="4628"/>
    <lineage>
        <taxon>Eukaryota</taxon>
        <taxon>Viridiplantae</taxon>
        <taxon>Streptophyta</taxon>
        <taxon>Embryophyta</taxon>
        <taxon>Tracheophyta</taxon>
        <taxon>Spermatophyta</taxon>
        <taxon>Magnoliopsida</taxon>
        <taxon>Liliopsida</taxon>
        <taxon>Zingiberales</taxon>
        <taxon>Cannaceae</taxon>
        <taxon>Canna</taxon>
    </lineage>
</organism>
<dbReference type="InterPro" id="IPR051213">
    <property type="entry name" value="START_lipid_transfer"/>
</dbReference>
<keyword evidence="2" id="KW-0472">Membrane</keyword>
<dbReference type="Pfam" id="PF01852">
    <property type="entry name" value="START"/>
    <property type="match status" value="1"/>
</dbReference>
<dbReference type="PANTHER" id="PTHR19308:SF13">
    <property type="entry name" value="OS02G0468400 PROTEIN"/>
    <property type="match status" value="1"/>
</dbReference>
<feature type="compositionally biased region" description="Basic residues" evidence="1">
    <location>
        <begin position="398"/>
        <end position="409"/>
    </location>
</feature>